<sequence>VGFVRLEAVRALRGFVPHAEFHAEIKVTIPNAIQLLADEMDPVQREVIKLVTSFVAHGEFYGGGKWAELKACQANFQHAVEIEFSNIIKLLTNRVPTTRNAALELIRNLANHIESISGFDTIAPVFLHWLHEHDSELQAFAVTAICTLITIGTTEISPIHLIDCLEADFRSKMAGATQLILSWLTFRNMKLRITALDTIRSLDSYRHRYFTILLDQYHPEIQSSSMQIVGLLGDQYSAVRMACVELLCSPKTYGGSRIIIPDSSDTGQRATANSLVPLAPDGSWPTLYGGANRQDLTYSVDFQNGACNYSACKILAITTVPFIPISNQFLHPQIVKRADGVYTHISAKLSSKATLIRPSV</sequence>
<accession>A0ACA9P4J3</accession>
<keyword evidence="2" id="KW-1185">Reference proteome</keyword>
<feature type="non-terminal residue" evidence="1">
    <location>
        <position position="1"/>
    </location>
</feature>
<evidence type="ECO:0000313" key="1">
    <source>
        <dbReference type="EMBL" id="CAG8687377.1"/>
    </source>
</evidence>
<proteinExistence type="predicted"/>
<reference evidence="1" key="1">
    <citation type="submission" date="2021-06" db="EMBL/GenBank/DDBJ databases">
        <authorList>
            <person name="Kallberg Y."/>
            <person name="Tangrot J."/>
            <person name="Rosling A."/>
        </authorList>
    </citation>
    <scope>NUCLEOTIDE SEQUENCE</scope>
    <source>
        <strain evidence="1">CL356</strain>
    </source>
</reference>
<evidence type="ECO:0000313" key="2">
    <source>
        <dbReference type="Proteomes" id="UP000789525"/>
    </source>
</evidence>
<protein>
    <submittedName>
        <fullName evidence="1">2524_t:CDS:1</fullName>
    </submittedName>
</protein>
<gene>
    <name evidence="1" type="ORF">ACOLOM_LOCUS9666</name>
</gene>
<dbReference type="Proteomes" id="UP000789525">
    <property type="component" value="Unassembled WGS sequence"/>
</dbReference>
<dbReference type="EMBL" id="CAJVPT010028652">
    <property type="protein sequence ID" value="CAG8687377.1"/>
    <property type="molecule type" value="Genomic_DNA"/>
</dbReference>
<comment type="caution">
    <text evidence="1">The sequence shown here is derived from an EMBL/GenBank/DDBJ whole genome shotgun (WGS) entry which is preliminary data.</text>
</comment>
<name>A0ACA9P4J3_9GLOM</name>
<organism evidence="1 2">
    <name type="scientific">Acaulospora colombiana</name>
    <dbReference type="NCBI Taxonomy" id="27376"/>
    <lineage>
        <taxon>Eukaryota</taxon>
        <taxon>Fungi</taxon>
        <taxon>Fungi incertae sedis</taxon>
        <taxon>Mucoromycota</taxon>
        <taxon>Glomeromycotina</taxon>
        <taxon>Glomeromycetes</taxon>
        <taxon>Diversisporales</taxon>
        <taxon>Acaulosporaceae</taxon>
        <taxon>Acaulospora</taxon>
    </lineage>
</organism>